<keyword evidence="2" id="KW-1185">Reference proteome</keyword>
<comment type="caution">
    <text evidence="1">The sequence shown here is derived from an EMBL/GenBank/DDBJ whole genome shotgun (WGS) entry which is preliminary data.</text>
</comment>
<protein>
    <submittedName>
        <fullName evidence="1">Uncharacterized protein</fullName>
    </submittedName>
</protein>
<dbReference type="EMBL" id="PJQL01004190">
    <property type="protein sequence ID" value="RCH79943.1"/>
    <property type="molecule type" value="Genomic_DNA"/>
</dbReference>
<feature type="non-terminal residue" evidence="1">
    <location>
        <position position="64"/>
    </location>
</feature>
<sequence>MTSPQRQVLVKIVNDLESDSLICWAEDTASFFVNRQEDFVCKKYYSDSSKARIDQFNLRKLVPS</sequence>
<accession>A0A367IQK8</accession>
<evidence type="ECO:0000313" key="2">
    <source>
        <dbReference type="Proteomes" id="UP000252139"/>
    </source>
</evidence>
<evidence type="ECO:0000313" key="1">
    <source>
        <dbReference type="EMBL" id="RCH79943.1"/>
    </source>
</evidence>
<name>A0A367IQK8_RHIAZ</name>
<proteinExistence type="predicted"/>
<reference evidence="1 2" key="1">
    <citation type="journal article" date="2018" name="G3 (Bethesda)">
        <title>Phylogenetic and Phylogenomic Definition of Rhizopus Species.</title>
        <authorList>
            <person name="Gryganskyi A.P."/>
            <person name="Golan J."/>
            <person name="Dolatabadi S."/>
            <person name="Mondo S."/>
            <person name="Robb S."/>
            <person name="Idnurm A."/>
            <person name="Muszewska A."/>
            <person name="Steczkiewicz K."/>
            <person name="Masonjones S."/>
            <person name="Liao H.L."/>
            <person name="Gajdeczka M.T."/>
            <person name="Anike F."/>
            <person name="Vuek A."/>
            <person name="Anishchenko I.M."/>
            <person name="Voigt K."/>
            <person name="de Hoog G.S."/>
            <person name="Smith M.E."/>
            <person name="Heitman J."/>
            <person name="Vilgalys R."/>
            <person name="Stajich J.E."/>
        </authorList>
    </citation>
    <scope>NUCLEOTIDE SEQUENCE [LARGE SCALE GENOMIC DNA]</scope>
    <source>
        <strain evidence="1 2">CBS 357.93</strain>
    </source>
</reference>
<organism evidence="1 2">
    <name type="scientific">Rhizopus azygosporus</name>
    <name type="common">Rhizopus microsporus var. azygosporus</name>
    <dbReference type="NCBI Taxonomy" id="86630"/>
    <lineage>
        <taxon>Eukaryota</taxon>
        <taxon>Fungi</taxon>
        <taxon>Fungi incertae sedis</taxon>
        <taxon>Mucoromycota</taxon>
        <taxon>Mucoromycotina</taxon>
        <taxon>Mucoromycetes</taxon>
        <taxon>Mucorales</taxon>
        <taxon>Mucorineae</taxon>
        <taxon>Rhizopodaceae</taxon>
        <taxon>Rhizopus</taxon>
    </lineage>
</organism>
<gene>
    <name evidence="1" type="ORF">CU097_004322</name>
</gene>
<dbReference type="AlphaFoldDB" id="A0A367IQK8"/>
<dbReference type="Proteomes" id="UP000252139">
    <property type="component" value="Unassembled WGS sequence"/>
</dbReference>